<name>A0A4R8PKT2_9PEZI</name>
<dbReference type="AlphaFoldDB" id="A0A4R8PKT2"/>
<gene>
    <name evidence="1" type="ORF">C8035_v000260</name>
</gene>
<dbReference type="Proteomes" id="UP000295083">
    <property type="component" value="Unassembled WGS sequence"/>
</dbReference>
<evidence type="ECO:0000313" key="2">
    <source>
        <dbReference type="Proteomes" id="UP000295083"/>
    </source>
</evidence>
<evidence type="ECO:0000313" key="1">
    <source>
        <dbReference type="EMBL" id="TDZ12870.1"/>
    </source>
</evidence>
<organism evidence="1 2">
    <name type="scientific">Colletotrichum spinosum</name>
    <dbReference type="NCBI Taxonomy" id="1347390"/>
    <lineage>
        <taxon>Eukaryota</taxon>
        <taxon>Fungi</taxon>
        <taxon>Dikarya</taxon>
        <taxon>Ascomycota</taxon>
        <taxon>Pezizomycotina</taxon>
        <taxon>Sordariomycetes</taxon>
        <taxon>Hypocreomycetidae</taxon>
        <taxon>Glomerellales</taxon>
        <taxon>Glomerellaceae</taxon>
        <taxon>Colletotrichum</taxon>
        <taxon>Colletotrichum orbiculare species complex</taxon>
    </lineage>
</organism>
<sequence>MAKLNLLAVIEFSRQRRRLLYPKNCTWRQKRDRAPFHCHGVRSMPASQCLDKTPRLLGFRRGGGLYRHCGRGNAQ</sequence>
<protein>
    <submittedName>
        <fullName evidence="1">Uncharacterized protein</fullName>
    </submittedName>
</protein>
<accession>A0A4R8PKT2</accession>
<keyword evidence="2" id="KW-1185">Reference proteome</keyword>
<dbReference type="EMBL" id="QAPG01010715">
    <property type="protein sequence ID" value="TDZ12870.1"/>
    <property type="molecule type" value="Genomic_DNA"/>
</dbReference>
<reference evidence="1 2" key="1">
    <citation type="submission" date="2018-11" db="EMBL/GenBank/DDBJ databases">
        <title>Genome sequence and assembly of Colletotrichum spinosum.</title>
        <authorList>
            <person name="Gan P."/>
            <person name="Shirasu K."/>
        </authorList>
    </citation>
    <scope>NUCLEOTIDE SEQUENCE [LARGE SCALE GENOMIC DNA]</scope>
    <source>
        <strain evidence="1 2">CBS 515.97</strain>
    </source>
</reference>
<proteinExistence type="predicted"/>
<comment type="caution">
    <text evidence="1">The sequence shown here is derived from an EMBL/GenBank/DDBJ whole genome shotgun (WGS) entry which is preliminary data.</text>
</comment>